<proteinExistence type="predicted"/>
<dbReference type="RefSeq" id="WP_326752309.1">
    <property type="nucleotide sequence ID" value="NZ_CP109134.1"/>
</dbReference>
<dbReference type="Proteomes" id="UP001335325">
    <property type="component" value="Chromosome"/>
</dbReference>
<organism evidence="1 2">
    <name type="scientific">Streptomyces hirsutus</name>
    <dbReference type="NCBI Taxonomy" id="35620"/>
    <lineage>
        <taxon>Bacteria</taxon>
        <taxon>Bacillati</taxon>
        <taxon>Actinomycetota</taxon>
        <taxon>Actinomycetes</taxon>
        <taxon>Kitasatosporales</taxon>
        <taxon>Streptomycetaceae</taxon>
        <taxon>Streptomyces</taxon>
    </lineage>
</organism>
<dbReference type="GeneID" id="91542987"/>
<sequence>MTDKQATDDKCPTDPWQSPIFQPLMHEAGIAAQTLCIGLTTLRKANYMQPEKYYGGFFSYTIGLERAMKLTILLDSLVEQGKFPTDQQLKKAYGHDLGKLLAAVQTIRANIDPGEFRWKLPYPEIIDDAVFFLAEFAKTTRYYNLDVLSGKAPSLDPVARWFQLVGKPLLAKRPARQTLRNAARASALEELMGDKMLIRSMSEDGIPVSSVEEASIAEHNSEYVAKEGTFLCTALARYVIEVLRHRGLAARGAGHAIPAFGDFFALFNNDDALLKNRKSFSIT</sequence>
<gene>
    <name evidence="1" type="ORF">OIE73_10415</name>
</gene>
<protein>
    <submittedName>
        <fullName evidence="1">Uncharacterized protein</fullName>
    </submittedName>
</protein>
<reference evidence="1 2" key="1">
    <citation type="submission" date="2022-10" db="EMBL/GenBank/DDBJ databases">
        <title>The complete genomes of actinobacterial strains from the NBC collection.</title>
        <authorList>
            <person name="Joergensen T.S."/>
            <person name="Alvarez Arevalo M."/>
            <person name="Sterndorff E.B."/>
            <person name="Faurdal D."/>
            <person name="Vuksanovic O."/>
            <person name="Mourched A.-S."/>
            <person name="Charusanti P."/>
            <person name="Shaw S."/>
            <person name="Blin K."/>
            <person name="Weber T."/>
        </authorList>
    </citation>
    <scope>NUCLEOTIDE SEQUENCE [LARGE SCALE GENOMIC DNA]</scope>
    <source>
        <strain evidence="1 2">NBC 01753</strain>
    </source>
</reference>
<evidence type="ECO:0000313" key="2">
    <source>
        <dbReference type="Proteomes" id="UP001335325"/>
    </source>
</evidence>
<accession>A0ABZ1GKH4</accession>
<evidence type="ECO:0000313" key="1">
    <source>
        <dbReference type="EMBL" id="WSD06146.1"/>
    </source>
</evidence>
<keyword evidence="2" id="KW-1185">Reference proteome</keyword>
<dbReference type="EMBL" id="CP109134">
    <property type="protein sequence ID" value="WSD06146.1"/>
    <property type="molecule type" value="Genomic_DNA"/>
</dbReference>
<name>A0ABZ1GKH4_9ACTN</name>